<organism evidence="8 9">
    <name type="scientific">Acipenser oxyrinchus oxyrinchus</name>
    <dbReference type="NCBI Taxonomy" id="40147"/>
    <lineage>
        <taxon>Eukaryota</taxon>
        <taxon>Metazoa</taxon>
        <taxon>Chordata</taxon>
        <taxon>Craniata</taxon>
        <taxon>Vertebrata</taxon>
        <taxon>Euteleostomi</taxon>
        <taxon>Actinopterygii</taxon>
        <taxon>Chondrostei</taxon>
        <taxon>Acipenseriformes</taxon>
        <taxon>Acipenseridae</taxon>
        <taxon>Acipenser</taxon>
    </lineage>
</organism>
<dbReference type="GO" id="GO:0046872">
    <property type="term" value="F:metal ion binding"/>
    <property type="evidence" value="ECO:0007669"/>
    <property type="project" value="UniProtKB-KW"/>
</dbReference>
<evidence type="ECO:0000256" key="6">
    <source>
        <dbReference type="SAM" id="MobiDB-lite"/>
    </source>
</evidence>
<sequence length="350" mass="38935">MEVRRFFMRRLGSGTTFRRVARALHAPTMFVSVRPLSCLPSGTLDQTIAKQQQHAPCLMANLTCKKNFWQGTANMCTASHTTLDPSEMKKFQSLANRWWNEQGEFAALHSMNDLRVPFIRDNLLNRNGRRKPGSPLSGYKILDVGCGGGLLSEPLGRLGGLVTGIDPLEDSIRTAKLHKSFDPVLNNQIHYRSCLLEDITEEAAETFDAVVASEVVEHVNDLETFINSCYEVLKPGASLFITTINKTNLSFSLAIVVAESFLKIVPSGTHDWDKFVSPVDLERILESNGFYVESINGMCYNPLSGSWSWIESTAVNYAVHAVKQKAQPEFTETTAEEHQDQTRTSTGTSV</sequence>
<comment type="catalytic activity">
    <reaction evidence="5">
        <text>a 3-demethylubiquinone + S-adenosyl-L-methionine = a ubiquinone + S-adenosyl-L-homocysteine</text>
        <dbReference type="Rhea" id="RHEA:81215"/>
        <dbReference type="Rhea" id="RHEA-COMP:9565"/>
        <dbReference type="Rhea" id="RHEA-COMP:19654"/>
        <dbReference type="ChEBI" id="CHEBI:16389"/>
        <dbReference type="ChEBI" id="CHEBI:57856"/>
        <dbReference type="ChEBI" id="CHEBI:59789"/>
        <dbReference type="ChEBI" id="CHEBI:231825"/>
    </reaction>
</comment>
<evidence type="ECO:0000256" key="4">
    <source>
        <dbReference type="ARBA" id="ARBA00022691"/>
    </source>
</evidence>
<dbReference type="Proteomes" id="UP001230051">
    <property type="component" value="Unassembled WGS sequence"/>
</dbReference>
<comment type="caution">
    <text evidence="8">The sequence shown here is derived from an EMBL/GenBank/DDBJ whole genome shotgun (WGS) entry which is preliminary data.</text>
</comment>
<dbReference type="CDD" id="cd02440">
    <property type="entry name" value="AdoMet_MTases"/>
    <property type="match status" value="1"/>
</dbReference>
<keyword evidence="5" id="KW-0999">Mitochondrion inner membrane</keyword>
<keyword evidence="5" id="KW-0472">Membrane</keyword>
<reference evidence="8" key="1">
    <citation type="submission" date="2022-02" db="EMBL/GenBank/DDBJ databases">
        <title>Atlantic sturgeon de novo genome assembly.</title>
        <authorList>
            <person name="Stock M."/>
            <person name="Klopp C."/>
            <person name="Guiguen Y."/>
            <person name="Cabau C."/>
            <person name="Parinello H."/>
            <person name="Santidrian Yebra-Pimentel E."/>
            <person name="Kuhl H."/>
            <person name="Dirks R.P."/>
            <person name="Guessner J."/>
            <person name="Wuertz S."/>
            <person name="Du K."/>
            <person name="Schartl M."/>
        </authorList>
    </citation>
    <scope>NUCLEOTIDE SEQUENCE</scope>
    <source>
        <strain evidence="8">STURGEONOMICS-FGT-2020</strain>
        <tissue evidence="8">Whole blood</tissue>
    </source>
</reference>
<dbReference type="InterPro" id="IPR010233">
    <property type="entry name" value="UbiG_MeTrfase"/>
</dbReference>
<keyword evidence="2 5" id="KW-0808">Transferase</keyword>
<keyword evidence="8" id="KW-0830">Ubiquinone</keyword>
<dbReference type="EC" id="2.1.1.-" evidence="5"/>
<feature type="domain" description="Methyltransferase type 11" evidence="7">
    <location>
        <begin position="142"/>
        <end position="241"/>
    </location>
</feature>
<dbReference type="HAMAP" id="MF_00472">
    <property type="entry name" value="UbiG"/>
    <property type="match status" value="1"/>
</dbReference>
<dbReference type="GO" id="GO:0061542">
    <property type="term" value="F:3-demethylubiquinol 3-O-methyltransferase activity"/>
    <property type="evidence" value="ECO:0007669"/>
    <property type="project" value="UniProtKB-UniRule"/>
</dbReference>
<feature type="binding site" evidence="5">
    <location>
        <position position="213"/>
    </location>
    <ligand>
        <name>S-adenosyl-L-methionine</name>
        <dbReference type="ChEBI" id="CHEBI:59789"/>
    </ligand>
</feature>
<dbReference type="GO" id="GO:0031314">
    <property type="term" value="C:extrinsic component of mitochondrial inner membrane"/>
    <property type="evidence" value="ECO:0007669"/>
    <property type="project" value="UniProtKB-UniRule"/>
</dbReference>
<dbReference type="GO" id="GO:0010420">
    <property type="term" value="F:polyprenyldihydroxybenzoate methyltransferase activity"/>
    <property type="evidence" value="ECO:0007669"/>
    <property type="project" value="UniProtKB-UniRule"/>
</dbReference>
<evidence type="ECO:0000313" key="9">
    <source>
        <dbReference type="Proteomes" id="UP001230051"/>
    </source>
</evidence>
<comment type="subunit">
    <text evidence="5">Component of a multi-subunit COQ enzyme complex, composed of at least COQ3, COQ4, COQ5, COQ6, COQ7 and COQ9.</text>
</comment>
<keyword evidence="5" id="KW-0496">Mitochondrion</keyword>
<keyword evidence="9" id="KW-1185">Reference proteome</keyword>
<comment type="pathway">
    <text evidence="5">Cofactor biosynthesis; ubiquinone biosynthesis.</text>
</comment>
<feature type="binding site" evidence="5">
    <location>
        <position position="145"/>
    </location>
    <ligand>
        <name>S-adenosyl-L-methionine</name>
        <dbReference type="ChEBI" id="CHEBI:59789"/>
    </ligand>
</feature>
<dbReference type="SUPFAM" id="SSF53335">
    <property type="entry name" value="S-adenosyl-L-methionine-dependent methyltransferases"/>
    <property type="match status" value="1"/>
</dbReference>
<feature type="binding site" evidence="5">
    <location>
        <position position="166"/>
    </location>
    <ligand>
        <name>S-adenosyl-L-methionine</name>
        <dbReference type="ChEBI" id="CHEBI:59789"/>
    </ligand>
</feature>
<comment type="catalytic activity">
    <reaction evidence="5">
        <text>a 3,4-dihydroxy-5-(all-trans-polyprenyl)benzoate + S-adenosyl-L-methionine = a 4-hydroxy-3-methoxy-5-(all-trans-polyprenyl)benzoate + S-adenosyl-L-homocysteine + H(+)</text>
        <dbReference type="Rhea" id="RHEA:44452"/>
        <dbReference type="Rhea" id="RHEA-COMP:10930"/>
        <dbReference type="Rhea" id="RHEA-COMP:10931"/>
        <dbReference type="ChEBI" id="CHEBI:15378"/>
        <dbReference type="ChEBI" id="CHEBI:57856"/>
        <dbReference type="ChEBI" id="CHEBI:59789"/>
        <dbReference type="ChEBI" id="CHEBI:64694"/>
        <dbReference type="ChEBI" id="CHEBI:84443"/>
        <dbReference type="EC" id="2.1.1.114"/>
    </reaction>
</comment>
<dbReference type="EMBL" id="JAGXEW010000006">
    <property type="protein sequence ID" value="KAK1170402.1"/>
    <property type="molecule type" value="Genomic_DNA"/>
</dbReference>
<dbReference type="Pfam" id="PF08241">
    <property type="entry name" value="Methyltransf_11"/>
    <property type="match status" value="1"/>
</dbReference>
<feature type="binding site" evidence="5">
    <location>
        <position position="115"/>
    </location>
    <ligand>
        <name>S-adenosyl-L-methionine</name>
        <dbReference type="ChEBI" id="CHEBI:59789"/>
    </ligand>
</feature>
<proteinExistence type="inferred from homology"/>
<evidence type="ECO:0000256" key="2">
    <source>
        <dbReference type="ARBA" id="ARBA00022679"/>
    </source>
</evidence>
<evidence type="ECO:0000313" key="8">
    <source>
        <dbReference type="EMBL" id="KAK1170402.1"/>
    </source>
</evidence>
<dbReference type="AlphaFoldDB" id="A0AAD8G9S1"/>
<keyword evidence="1 5" id="KW-0489">Methyltransferase</keyword>
<dbReference type="EC" id="2.1.1.114" evidence="5"/>
<dbReference type="NCBIfam" id="TIGR01983">
    <property type="entry name" value="UbiG"/>
    <property type="match status" value="1"/>
</dbReference>
<dbReference type="InterPro" id="IPR029063">
    <property type="entry name" value="SAM-dependent_MTases_sf"/>
</dbReference>
<keyword evidence="5" id="KW-0460">Magnesium</keyword>
<comment type="catalytic activity">
    <reaction evidence="5">
        <text>a 3-demethylubiquinol + S-adenosyl-L-methionine = a ubiquinol + S-adenosyl-L-homocysteine + H(+)</text>
        <dbReference type="Rhea" id="RHEA:44380"/>
        <dbReference type="Rhea" id="RHEA-COMP:9566"/>
        <dbReference type="Rhea" id="RHEA-COMP:10914"/>
        <dbReference type="ChEBI" id="CHEBI:15378"/>
        <dbReference type="ChEBI" id="CHEBI:17976"/>
        <dbReference type="ChEBI" id="CHEBI:57856"/>
        <dbReference type="ChEBI" id="CHEBI:59789"/>
        <dbReference type="ChEBI" id="CHEBI:84422"/>
        <dbReference type="EC" id="2.1.1.64"/>
    </reaction>
</comment>
<keyword evidence="3 5" id="KW-0831">Ubiquinone biosynthesis</keyword>
<comment type="subcellular location">
    <subcellularLocation>
        <location evidence="5">Mitochondrion inner membrane</location>
        <topology evidence="5">Peripheral membrane protein</topology>
        <orientation evidence="5">Matrix side</orientation>
    </subcellularLocation>
</comment>
<comment type="cofactor">
    <cofactor evidence="5">
        <name>Mg(2+)</name>
        <dbReference type="ChEBI" id="CHEBI:18420"/>
    </cofactor>
</comment>
<evidence type="ECO:0000256" key="5">
    <source>
        <dbReference type="HAMAP-Rule" id="MF_03190"/>
    </source>
</evidence>
<feature type="binding site" evidence="5">
    <location>
        <position position="217"/>
    </location>
    <ligand>
        <name>Mg(2+)</name>
        <dbReference type="ChEBI" id="CHEBI:18420"/>
    </ligand>
</feature>
<dbReference type="EC" id="2.1.1.64" evidence="5"/>
<accession>A0AAD8G9S1</accession>
<evidence type="ECO:0000256" key="3">
    <source>
        <dbReference type="ARBA" id="ARBA00022688"/>
    </source>
</evidence>
<dbReference type="GO" id="GO:0032259">
    <property type="term" value="P:methylation"/>
    <property type="evidence" value="ECO:0007669"/>
    <property type="project" value="UniProtKB-KW"/>
</dbReference>
<keyword evidence="4 5" id="KW-0949">S-adenosyl-L-methionine</keyword>
<name>A0AAD8G9S1_ACIOX</name>
<evidence type="ECO:0000259" key="7">
    <source>
        <dbReference type="Pfam" id="PF08241"/>
    </source>
</evidence>
<gene>
    <name evidence="5 8" type="primary">COQ3</name>
    <name evidence="8" type="ORF">AOXY_G7241</name>
</gene>
<feature type="binding site" evidence="5">
    <location>
        <position position="218"/>
    </location>
    <ligand>
        <name>Mg(2+)</name>
        <dbReference type="ChEBI" id="CHEBI:18420"/>
    </ligand>
</feature>
<dbReference type="Gene3D" id="3.40.50.150">
    <property type="entry name" value="Vaccinia Virus protein VP39"/>
    <property type="match status" value="1"/>
</dbReference>
<comment type="similarity">
    <text evidence="5">Belongs to the class I-like SAM-binding methyltransferase superfamily. UbiG/COQ3 family.</text>
</comment>
<dbReference type="PANTHER" id="PTHR43464">
    <property type="entry name" value="METHYLTRANSFERASE"/>
    <property type="match status" value="1"/>
</dbReference>
<comment type="function">
    <text evidence="5">O-methyltransferase required for two non-consecutive steps during ubiquinone biosynthesis. Catalyzes the 2 O-methylation of 3,4-dihydroxy-5-(all-trans-polyprenyl)benzoic acid into 4-hydroxy-3-methoxy-5-(all-trans-polyprenyl)benzoic acid. Also catalyzes the last step of ubiquinone biosynthesis by mediating methylation of 3-demethylubiquinone into ubiquinone. Also able to mediate the methylation of 3-demethylubiquinol into ubiquinol.</text>
</comment>
<dbReference type="InterPro" id="IPR013216">
    <property type="entry name" value="Methyltransf_11"/>
</dbReference>
<evidence type="ECO:0000256" key="1">
    <source>
        <dbReference type="ARBA" id="ARBA00022603"/>
    </source>
</evidence>
<dbReference type="PANTHER" id="PTHR43464:SF19">
    <property type="entry name" value="UBIQUINONE BIOSYNTHESIS O-METHYLTRANSFERASE, MITOCHONDRIAL"/>
    <property type="match status" value="1"/>
</dbReference>
<feature type="binding site" evidence="5">
    <location>
        <position position="214"/>
    </location>
    <ligand>
        <name>Mg(2+)</name>
        <dbReference type="ChEBI" id="CHEBI:18420"/>
    </ligand>
</feature>
<feature type="region of interest" description="Disordered" evidence="6">
    <location>
        <begin position="328"/>
        <end position="350"/>
    </location>
</feature>
<protein>
    <recommendedName>
        <fullName evidence="5">Ubiquinone biosynthesis O-methyltransferase, mitochondrial</fullName>
    </recommendedName>
    <alternativeName>
        <fullName evidence="5">3-demethylubiquinol 3-O-methyltransferase</fullName>
        <ecNumber evidence="5">2.1.1.64</ecNumber>
    </alternativeName>
    <alternativeName>
        <fullName evidence="5">3-demethylubiquinone 3-O-methyltransferase</fullName>
        <ecNumber evidence="5">2.1.1.-</ecNumber>
    </alternativeName>
    <alternativeName>
        <fullName evidence="5">Polyprenyldihydroxybenzoate methyltransferase</fullName>
        <ecNumber evidence="5">2.1.1.114</ecNumber>
    </alternativeName>
</protein>
<keyword evidence="5" id="KW-0479">Metal-binding</keyword>